<dbReference type="OrthoDB" id="2530523at2759"/>
<dbReference type="AlphaFoldDB" id="A0A9Q8UT39"/>
<proteinExistence type="predicted"/>
<organism evidence="2 3">
    <name type="scientific">Passalora fulva</name>
    <name type="common">Tomato leaf mold</name>
    <name type="synonym">Cladosporium fulvum</name>
    <dbReference type="NCBI Taxonomy" id="5499"/>
    <lineage>
        <taxon>Eukaryota</taxon>
        <taxon>Fungi</taxon>
        <taxon>Dikarya</taxon>
        <taxon>Ascomycota</taxon>
        <taxon>Pezizomycotina</taxon>
        <taxon>Dothideomycetes</taxon>
        <taxon>Dothideomycetidae</taxon>
        <taxon>Mycosphaerellales</taxon>
        <taxon>Mycosphaerellaceae</taxon>
        <taxon>Fulvia</taxon>
    </lineage>
</organism>
<dbReference type="OMA" id="QPGPAIM"/>
<dbReference type="GeneID" id="71989277"/>
<feature type="region of interest" description="Disordered" evidence="1">
    <location>
        <begin position="263"/>
        <end position="298"/>
    </location>
</feature>
<keyword evidence="3" id="KW-1185">Reference proteome</keyword>
<dbReference type="RefSeq" id="XP_047765783.1">
    <property type="nucleotide sequence ID" value="XM_047908547.1"/>
</dbReference>
<feature type="compositionally biased region" description="Polar residues" evidence="1">
    <location>
        <begin position="268"/>
        <end position="277"/>
    </location>
</feature>
<evidence type="ECO:0000313" key="2">
    <source>
        <dbReference type="EMBL" id="UJO21417.1"/>
    </source>
</evidence>
<sequence>MASVMSQSPIPPLAQQGYYNTTTTSNPSGGGTGQAFWGNQQYGAAGQMQMPYGAVTTSAPTSSSLPIQAPAALPPQAYSAYQQQHHVRQSGSPQHTQSPNAASHPTPPPPTNQYPMAAPPLPQTPGSLQQGAVSTAAPSPRSPLSPGSQSREDERVALLFEINVELLQEVNRLQTEGHGGAISPQQLMQLRSEGKPDKMASEEYIQCLRRVQANLAWLMPRASNDPAGLAKAPPGPAHMTPPPHMAQLQSKYAQLTELFPGWKGLDWQPSQSASSPGLNGPNPMAANGMNSAPAQAQA</sequence>
<dbReference type="KEGG" id="ffu:CLAFUR5_09399"/>
<reference evidence="2" key="1">
    <citation type="submission" date="2021-12" db="EMBL/GenBank/DDBJ databases">
        <authorList>
            <person name="Zaccaron A."/>
            <person name="Stergiopoulos I."/>
        </authorList>
    </citation>
    <scope>NUCLEOTIDE SEQUENCE</scope>
    <source>
        <strain evidence="2">Race5_Kim</strain>
    </source>
</reference>
<feature type="region of interest" description="Disordered" evidence="1">
    <location>
        <begin position="1"/>
        <end position="38"/>
    </location>
</feature>
<feature type="compositionally biased region" description="Low complexity" evidence="1">
    <location>
        <begin position="17"/>
        <end position="27"/>
    </location>
</feature>
<protein>
    <submittedName>
        <fullName evidence="2">Uncharacterized protein</fullName>
    </submittedName>
</protein>
<evidence type="ECO:0000313" key="3">
    <source>
        <dbReference type="Proteomes" id="UP000756132"/>
    </source>
</evidence>
<feature type="region of interest" description="Disordered" evidence="1">
    <location>
        <begin position="79"/>
        <end position="151"/>
    </location>
</feature>
<gene>
    <name evidence="2" type="ORF">CLAFUR5_09399</name>
</gene>
<feature type="compositionally biased region" description="Polar residues" evidence="1">
    <location>
        <begin position="288"/>
        <end position="298"/>
    </location>
</feature>
<dbReference type="EMBL" id="CP090171">
    <property type="protein sequence ID" value="UJO21417.1"/>
    <property type="molecule type" value="Genomic_DNA"/>
</dbReference>
<reference evidence="2" key="2">
    <citation type="journal article" date="2022" name="Microb. Genom.">
        <title>A chromosome-scale genome assembly of the tomato pathogen Cladosporium fulvum reveals a compartmentalized genome architecture and the presence of a dispensable chromosome.</title>
        <authorList>
            <person name="Zaccaron A.Z."/>
            <person name="Chen L.H."/>
            <person name="Samaras A."/>
            <person name="Stergiopoulos I."/>
        </authorList>
    </citation>
    <scope>NUCLEOTIDE SEQUENCE</scope>
    <source>
        <strain evidence="2">Race5_Kim</strain>
    </source>
</reference>
<name>A0A9Q8UT39_PASFU</name>
<feature type="compositionally biased region" description="Polar residues" evidence="1">
    <location>
        <begin position="124"/>
        <end position="137"/>
    </location>
</feature>
<accession>A0A9Q8UT39</accession>
<dbReference type="Proteomes" id="UP000756132">
    <property type="component" value="Chromosome 9"/>
</dbReference>
<feature type="compositionally biased region" description="Pro residues" evidence="1">
    <location>
        <begin position="105"/>
        <end position="123"/>
    </location>
</feature>
<evidence type="ECO:0000256" key="1">
    <source>
        <dbReference type="SAM" id="MobiDB-lite"/>
    </source>
</evidence>